<evidence type="ECO:0000313" key="15">
    <source>
        <dbReference type="Proteomes" id="UP000008130"/>
    </source>
</evidence>
<dbReference type="PRINTS" id="PR00990">
    <property type="entry name" value="RIBOKINASE"/>
</dbReference>
<feature type="binding site" evidence="12">
    <location>
        <position position="179"/>
    </location>
    <ligand>
        <name>ATP</name>
        <dbReference type="ChEBI" id="CHEBI:30616"/>
    </ligand>
</feature>
<comment type="subunit">
    <text evidence="12">Homodimer.</text>
</comment>
<keyword evidence="4 12" id="KW-0808">Transferase</keyword>
<evidence type="ECO:0000256" key="12">
    <source>
        <dbReference type="HAMAP-Rule" id="MF_01987"/>
    </source>
</evidence>
<name>F2J2S5_POLGS</name>
<feature type="binding site" evidence="12">
    <location>
        <position position="241"/>
    </location>
    <ligand>
        <name>K(+)</name>
        <dbReference type="ChEBI" id="CHEBI:29103"/>
    </ligand>
</feature>
<comment type="similarity">
    <text evidence="12">Belongs to the carbohydrate kinase PfkB family. Ribokinase subfamily.</text>
</comment>
<dbReference type="GO" id="GO:0019303">
    <property type="term" value="P:D-ribose catabolic process"/>
    <property type="evidence" value="ECO:0007669"/>
    <property type="project" value="UniProtKB-UniRule"/>
</dbReference>
<feature type="binding site" evidence="12">
    <location>
        <begin position="213"/>
        <end position="218"/>
    </location>
    <ligand>
        <name>ATP</name>
        <dbReference type="ChEBI" id="CHEBI:30616"/>
    </ligand>
</feature>
<dbReference type="PROSITE" id="PS00584">
    <property type="entry name" value="PFKB_KINASES_2"/>
    <property type="match status" value="1"/>
</dbReference>
<proteinExistence type="inferred from homology"/>
<dbReference type="OrthoDB" id="9792663at2"/>
<dbReference type="PANTHER" id="PTHR10584:SF166">
    <property type="entry name" value="RIBOKINASE"/>
    <property type="match status" value="1"/>
</dbReference>
<dbReference type="RefSeq" id="WP_013654408.1">
    <property type="nucleotide sequence ID" value="NC_015259.1"/>
</dbReference>
<evidence type="ECO:0000256" key="1">
    <source>
        <dbReference type="ARBA" id="ARBA00005380"/>
    </source>
</evidence>
<evidence type="ECO:0000256" key="9">
    <source>
        <dbReference type="ARBA" id="ARBA00022842"/>
    </source>
</evidence>
<dbReference type="EMBL" id="CP002568">
    <property type="protein sequence ID" value="ADZ72099.1"/>
    <property type="molecule type" value="Genomic_DNA"/>
</dbReference>
<dbReference type="Pfam" id="PF00294">
    <property type="entry name" value="PfkB"/>
    <property type="match status" value="1"/>
</dbReference>
<evidence type="ECO:0000259" key="13">
    <source>
        <dbReference type="Pfam" id="PF00294"/>
    </source>
</evidence>
<feature type="binding site" evidence="12">
    <location>
        <begin position="244"/>
        <end position="245"/>
    </location>
    <ligand>
        <name>ATP</name>
        <dbReference type="ChEBI" id="CHEBI:30616"/>
    </ligand>
</feature>
<evidence type="ECO:0000256" key="8">
    <source>
        <dbReference type="ARBA" id="ARBA00022840"/>
    </source>
</evidence>
<dbReference type="InterPro" id="IPR029056">
    <property type="entry name" value="Ribokinase-like"/>
</dbReference>
<evidence type="ECO:0000256" key="7">
    <source>
        <dbReference type="ARBA" id="ARBA00022777"/>
    </source>
</evidence>
<dbReference type="HAMAP" id="MF_01987">
    <property type="entry name" value="Ribokinase"/>
    <property type="match status" value="1"/>
</dbReference>
<dbReference type="GO" id="GO:0005829">
    <property type="term" value="C:cytosol"/>
    <property type="evidence" value="ECO:0007669"/>
    <property type="project" value="TreeGrafter"/>
</dbReference>
<accession>F2J2S5</accession>
<dbReference type="CDD" id="cd01174">
    <property type="entry name" value="ribokinase"/>
    <property type="match status" value="1"/>
</dbReference>
<keyword evidence="15" id="KW-1185">Reference proteome</keyword>
<comment type="cofactor">
    <cofactor evidence="12">
        <name>Mg(2+)</name>
        <dbReference type="ChEBI" id="CHEBI:18420"/>
    </cofactor>
    <text evidence="12">Requires a divalent cation, most likely magnesium in vivo, as an electrophilic catalyst to aid phosphoryl group transfer. It is the chelate of the metal and the nucleotide that is the actual substrate.</text>
</comment>
<evidence type="ECO:0000313" key="14">
    <source>
        <dbReference type="EMBL" id="ADZ72099.1"/>
    </source>
</evidence>
<dbReference type="STRING" id="991905.SL003B_3678"/>
<keyword evidence="8 12" id="KW-0067">ATP-binding</keyword>
<dbReference type="GO" id="GO:0046872">
    <property type="term" value="F:metal ion binding"/>
    <property type="evidence" value="ECO:0007669"/>
    <property type="project" value="UniProtKB-KW"/>
</dbReference>
<dbReference type="eggNOG" id="COG0524">
    <property type="taxonomic scope" value="Bacteria"/>
</dbReference>
<dbReference type="SUPFAM" id="SSF53613">
    <property type="entry name" value="Ribokinase-like"/>
    <property type="match status" value="1"/>
</dbReference>
<keyword evidence="7 12" id="KW-0418">Kinase</keyword>
<keyword evidence="9 12" id="KW-0460">Magnesium</keyword>
<dbReference type="InterPro" id="IPR011877">
    <property type="entry name" value="Ribokinase"/>
</dbReference>
<evidence type="ECO:0000256" key="4">
    <source>
        <dbReference type="ARBA" id="ARBA00022679"/>
    </source>
</evidence>
<reference evidence="14 15" key="1">
    <citation type="journal article" date="2011" name="J. Bacteriol.">
        <title>Complete genome sequence of Polymorphum gilvum SL003B-26A1T, a crude oil-degrading bacterium from oil-polluted saline soil.</title>
        <authorList>
            <person name="Li S.G."/>
            <person name="Tang Y.Q."/>
            <person name="Nie Y."/>
            <person name="Cai M."/>
            <person name="Wu X.L."/>
        </authorList>
    </citation>
    <scope>NUCLEOTIDE SEQUENCE [LARGE SCALE GENOMIC DNA]</scope>
    <source>
        <strain evidence="15">LMG 25793 / CGMCC 1.9160 / SL003B-26A1</strain>
    </source>
</reference>
<feature type="binding site" evidence="12">
    <location>
        <position position="275"/>
    </location>
    <ligand>
        <name>K(+)</name>
        <dbReference type="ChEBI" id="CHEBI:29103"/>
    </ligand>
</feature>
<sequence length="301" mass="29015">MIVVFGSVNLDLVVAVPRLPAAGETVVGPDHQSFPGGKGANQALAACRAGAEVALVGAVGTDAFAAPALAGLKAVGVDLSAVRVLDGATGLAMIGVDAAGENLILVASGVNARVDAAWLDGRLGPVSTLLMQVELPLPALQAATARARAAGSRIVLNAAPVAGPGVGDLAAAADVVVVNESETADLGAVLGLPTDPEGFARTLAAAGRAAVVTLGAGGVLAHDGSRPWRLRPPPTAVVDTTGAGDAFCGALAAALDRGAGLGRALAEGVAAGSLACMATGAQSSAPDAARIAALADTLEAC</sequence>
<comment type="caution">
    <text evidence="12">Lacks conserved residue(s) required for the propagation of feature annotation.</text>
</comment>
<dbReference type="AlphaFoldDB" id="F2J2S5"/>
<comment type="pathway">
    <text evidence="12">Carbohydrate metabolism; D-ribose degradation; D-ribose 5-phosphate from beta-D-ribopyranose: step 2/2.</text>
</comment>
<keyword evidence="12" id="KW-0963">Cytoplasm</keyword>
<protein>
    <recommendedName>
        <fullName evidence="3 12">Ribokinase</fullName>
        <shortName evidence="12">RK</shortName>
        <ecNumber evidence="2 12">2.7.1.15</ecNumber>
    </recommendedName>
</protein>
<dbReference type="Proteomes" id="UP000008130">
    <property type="component" value="Chromosome"/>
</dbReference>
<dbReference type="EC" id="2.7.1.15" evidence="2 12"/>
<evidence type="ECO:0000256" key="6">
    <source>
        <dbReference type="ARBA" id="ARBA00022741"/>
    </source>
</evidence>
<dbReference type="InterPro" id="IPR002173">
    <property type="entry name" value="Carboh/pur_kinase_PfkB_CS"/>
</dbReference>
<feature type="binding site" evidence="12">
    <location>
        <position position="278"/>
    </location>
    <ligand>
        <name>K(+)</name>
        <dbReference type="ChEBI" id="CHEBI:29103"/>
    </ligand>
</feature>
<evidence type="ECO:0000256" key="11">
    <source>
        <dbReference type="ARBA" id="ARBA00023277"/>
    </source>
</evidence>
<feature type="binding site" evidence="12">
    <location>
        <begin position="37"/>
        <end position="41"/>
    </location>
    <ligand>
        <name>substrate</name>
    </ligand>
</feature>
<evidence type="ECO:0000256" key="2">
    <source>
        <dbReference type="ARBA" id="ARBA00012035"/>
    </source>
</evidence>
<feature type="binding site" evidence="12">
    <location>
        <position position="239"/>
    </location>
    <ligand>
        <name>K(+)</name>
        <dbReference type="ChEBI" id="CHEBI:29103"/>
    </ligand>
</feature>
<dbReference type="GO" id="GO:0004747">
    <property type="term" value="F:ribokinase activity"/>
    <property type="evidence" value="ECO:0007669"/>
    <property type="project" value="UniProtKB-UniRule"/>
</dbReference>
<feature type="binding site" evidence="12">
    <location>
        <position position="284"/>
    </location>
    <ligand>
        <name>K(+)</name>
        <dbReference type="ChEBI" id="CHEBI:29103"/>
    </ligand>
</feature>
<dbReference type="PATRIC" id="fig|991905.3.peg.3795"/>
<feature type="binding site" evidence="12">
    <location>
        <position position="134"/>
    </location>
    <ligand>
        <name>substrate</name>
    </ligand>
</feature>
<gene>
    <name evidence="12" type="primary">rbsK</name>
    <name evidence="14" type="ordered locus">SL003B_3678</name>
</gene>
<dbReference type="InterPro" id="IPR011611">
    <property type="entry name" value="PfkB_dom"/>
</dbReference>
<feature type="binding site" evidence="12">
    <location>
        <position position="245"/>
    </location>
    <ligand>
        <name>substrate</name>
    </ligand>
</feature>
<evidence type="ECO:0000256" key="3">
    <source>
        <dbReference type="ARBA" id="ARBA00016943"/>
    </source>
</evidence>
<feature type="active site" description="Proton acceptor" evidence="12">
    <location>
        <position position="245"/>
    </location>
</feature>
<dbReference type="Gene3D" id="3.40.1190.20">
    <property type="match status" value="1"/>
</dbReference>
<dbReference type="GO" id="GO:0005524">
    <property type="term" value="F:ATP binding"/>
    <property type="evidence" value="ECO:0007669"/>
    <property type="project" value="UniProtKB-UniRule"/>
</dbReference>
<dbReference type="UniPathway" id="UPA00916">
    <property type="reaction ID" value="UER00889"/>
</dbReference>
<comment type="similarity">
    <text evidence="1">Belongs to the carbohydrate kinase pfkB family.</text>
</comment>
<dbReference type="HOGENOM" id="CLU_027634_2_1_5"/>
<comment type="subcellular location">
    <subcellularLocation>
        <location evidence="12">Cytoplasm</location>
    </subcellularLocation>
</comment>
<evidence type="ECO:0000256" key="10">
    <source>
        <dbReference type="ARBA" id="ARBA00022958"/>
    </source>
</evidence>
<feature type="binding site" evidence="12">
    <location>
        <begin position="9"/>
        <end position="11"/>
    </location>
    <ligand>
        <name>substrate</name>
    </ligand>
</feature>
<dbReference type="InterPro" id="IPR002139">
    <property type="entry name" value="Ribo/fructo_kinase"/>
</dbReference>
<feature type="domain" description="Carbohydrate kinase PfkB" evidence="13">
    <location>
        <begin position="2"/>
        <end position="287"/>
    </location>
</feature>
<keyword evidence="5 12" id="KW-0479">Metal-binding</keyword>
<keyword evidence="10 12" id="KW-0630">Potassium</keyword>
<keyword evidence="11 12" id="KW-0119">Carbohydrate metabolism</keyword>
<keyword evidence="6 12" id="KW-0547">Nucleotide-binding</keyword>
<feature type="binding site" evidence="12">
    <location>
        <position position="280"/>
    </location>
    <ligand>
        <name>K(+)</name>
        <dbReference type="ChEBI" id="CHEBI:29103"/>
    </ligand>
</feature>
<comment type="catalytic activity">
    <reaction evidence="12">
        <text>D-ribose + ATP = D-ribose 5-phosphate + ADP + H(+)</text>
        <dbReference type="Rhea" id="RHEA:13697"/>
        <dbReference type="ChEBI" id="CHEBI:15378"/>
        <dbReference type="ChEBI" id="CHEBI:30616"/>
        <dbReference type="ChEBI" id="CHEBI:47013"/>
        <dbReference type="ChEBI" id="CHEBI:78346"/>
        <dbReference type="ChEBI" id="CHEBI:456216"/>
        <dbReference type="EC" id="2.7.1.15"/>
    </reaction>
</comment>
<dbReference type="PANTHER" id="PTHR10584">
    <property type="entry name" value="SUGAR KINASE"/>
    <property type="match status" value="1"/>
</dbReference>
<comment type="activity regulation">
    <text evidence="12">Activated by a monovalent cation that binds near, but not in, the active site. The most likely occupant of the site in vivo is potassium. Ion binding induces a conformational change that may alter substrate affinity.</text>
</comment>
<comment type="function">
    <text evidence="12">Catalyzes the phosphorylation of ribose at O-5 in a reaction requiring ATP and magnesium. The resulting D-ribose-5-phosphate can then be used either for sythesis of nucleotides, histidine, and tryptophan, or as a component of the pentose phosphate pathway.</text>
</comment>
<evidence type="ECO:0000256" key="5">
    <source>
        <dbReference type="ARBA" id="ARBA00022723"/>
    </source>
</evidence>
<dbReference type="KEGG" id="pgv:SL003B_3678"/>
<organism evidence="14 15">
    <name type="scientific">Polymorphum gilvum (strain LMG 25793 / CGMCC 1.9160 / SL003B-26A1)</name>
    <dbReference type="NCBI Taxonomy" id="991905"/>
    <lineage>
        <taxon>Bacteria</taxon>
        <taxon>Pseudomonadati</taxon>
        <taxon>Pseudomonadota</taxon>
        <taxon>Alphaproteobacteria</taxon>
        <taxon>Rhodobacterales</taxon>
        <taxon>Paracoccaceae</taxon>
        <taxon>Polymorphum</taxon>
    </lineage>
</organism>